<dbReference type="NCBIfam" id="TIGR01681">
    <property type="entry name" value="HAD-SF-IIIC"/>
    <property type="match status" value="1"/>
</dbReference>
<dbReference type="InterPro" id="IPR010071">
    <property type="entry name" value="AA_adenyl_dom"/>
</dbReference>
<dbReference type="PROSITE" id="PS00012">
    <property type="entry name" value="PHOSPHOPANTETHEINE"/>
    <property type="match status" value="1"/>
</dbReference>
<keyword evidence="2" id="KW-0596">Phosphopantetheine</keyword>
<keyword evidence="7" id="KW-1185">Reference proteome</keyword>
<evidence type="ECO:0000313" key="7">
    <source>
        <dbReference type="Proteomes" id="UP001238163"/>
    </source>
</evidence>
<dbReference type="CDD" id="cd19531">
    <property type="entry name" value="LCL_NRPS-like"/>
    <property type="match status" value="1"/>
</dbReference>
<dbReference type="InterPro" id="IPR036514">
    <property type="entry name" value="SGNH_hydro_sf"/>
</dbReference>
<evidence type="ECO:0000256" key="4">
    <source>
        <dbReference type="SAM" id="MobiDB-lite"/>
    </source>
</evidence>
<dbReference type="InterPro" id="IPR020806">
    <property type="entry name" value="PKS_PP-bd"/>
</dbReference>
<dbReference type="SUPFAM" id="SSF56801">
    <property type="entry name" value="Acetyl-CoA synthetase-like"/>
    <property type="match status" value="2"/>
</dbReference>
<dbReference type="Gene3D" id="3.30.559.30">
    <property type="entry name" value="Nonribosomal peptide synthetase, condensation domain"/>
    <property type="match status" value="5"/>
</dbReference>
<dbReference type="Pfam" id="PF00550">
    <property type="entry name" value="PP-binding"/>
    <property type="match status" value="3"/>
</dbReference>
<dbReference type="InterPro" id="IPR045851">
    <property type="entry name" value="AMP-bd_C_sf"/>
</dbReference>
<dbReference type="PROSITE" id="PS00455">
    <property type="entry name" value="AMP_BINDING"/>
    <property type="match status" value="2"/>
</dbReference>
<dbReference type="InterPro" id="IPR023213">
    <property type="entry name" value="CAT-like_dom_sf"/>
</dbReference>
<organism evidence="6 7">
    <name type="scientific">Oligosphaera ethanolica</name>
    <dbReference type="NCBI Taxonomy" id="760260"/>
    <lineage>
        <taxon>Bacteria</taxon>
        <taxon>Pseudomonadati</taxon>
        <taxon>Lentisphaerota</taxon>
        <taxon>Oligosphaeria</taxon>
        <taxon>Oligosphaerales</taxon>
        <taxon>Oligosphaeraceae</taxon>
        <taxon>Oligosphaera</taxon>
    </lineage>
</organism>
<dbReference type="InterPro" id="IPR000873">
    <property type="entry name" value="AMP-dep_synth/lig_dom"/>
</dbReference>
<dbReference type="PANTHER" id="PTHR45527:SF1">
    <property type="entry name" value="FATTY ACID SYNTHASE"/>
    <property type="match status" value="1"/>
</dbReference>
<evidence type="ECO:0000256" key="3">
    <source>
        <dbReference type="ARBA" id="ARBA00022553"/>
    </source>
</evidence>
<dbReference type="GO" id="GO:0031177">
    <property type="term" value="F:phosphopantetheine binding"/>
    <property type="evidence" value="ECO:0007669"/>
    <property type="project" value="InterPro"/>
</dbReference>
<feature type="domain" description="Carrier" evidence="5">
    <location>
        <begin position="893"/>
        <end position="968"/>
    </location>
</feature>
<comment type="caution">
    <text evidence="6">The sequence shown here is derived from an EMBL/GenBank/DDBJ whole genome shotgun (WGS) entry which is preliminary data.</text>
</comment>
<dbReference type="NCBIfam" id="TIGR01686">
    <property type="entry name" value="FkbH"/>
    <property type="match status" value="1"/>
</dbReference>
<keyword evidence="3" id="KW-0597">Phosphoprotein</keyword>
<dbReference type="InterPro" id="IPR023214">
    <property type="entry name" value="HAD_sf"/>
</dbReference>
<feature type="compositionally biased region" description="Polar residues" evidence="4">
    <location>
        <begin position="880"/>
        <end position="893"/>
    </location>
</feature>
<gene>
    <name evidence="6" type="ORF">J3R75_000920</name>
</gene>
<dbReference type="EMBL" id="JAUSVL010000001">
    <property type="protein sequence ID" value="MDQ0288813.1"/>
    <property type="molecule type" value="Genomic_DNA"/>
</dbReference>
<dbReference type="Pfam" id="PF00501">
    <property type="entry name" value="AMP-binding"/>
    <property type="match status" value="2"/>
</dbReference>
<dbReference type="PROSITE" id="PS50075">
    <property type="entry name" value="CARRIER"/>
    <property type="match status" value="3"/>
</dbReference>
<dbReference type="Gene3D" id="3.30.300.30">
    <property type="match status" value="2"/>
</dbReference>
<dbReference type="CDD" id="cd12117">
    <property type="entry name" value="A_NRPS_Srf_like"/>
    <property type="match status" value="1"/>
</dbReference>
<dbReference type="CDD" id="cd05930">
    <property type="entry name" value="A_NRPS"/>
    <property type="match status" value="1"/>
</dbReference>
<evidence type="ECO:0000259" key="5">
    <source>
        <dbReference type="PROSITE" id="PS50075"/>
    </source>
</evidence>
<dbReference type="Gene3D" id="3.40.50.1000">
    <property type="entry name" value="HAD superfamily/HAD-like"/>
    <property type="match status" value="1"/>
</dbReference>
<dbReference type="SUPFAM" id="SSF56784">
    <property type="entry name" value="HAD-like"/>
    <property type="match status" value="1"/>
</dbReference>
<dbReference type="InterPro" id="IPR036736">
    <property type="entry name" value="ACP-like_sf"/>
</dbReference>
<proteinExistence type="predicted"/>
<dbReference type="InterPro" id="IPR010037">
    <property type="entry name" value="FkbH_domain"/>
</dbReference>
<dbReference type="InterPro" id="IPR010033">
    <property type="entry name" value="HAD_SF_ppase_IIIC"/>
</dbReference>
<dbReference type="InterPro" id="IPR036412">
    <property type="entry name" value="HAD-like_sf"/>
</dbReference>
<protein>
    <submittedName>
        <fullName evidence="6">Amino acid adenylation domain-containing protein/FkbH-like protein</fullName>
    </submittedName>
</protein>
<feature type="domain" description="Carrier" evidence="5">
    <location>
        <begin position="3547"/>
        <end position="3621"/>
    </location>
</feature>
<dbReference type="SUPFAM" id="SSF47336">
    <property type="entry name" value="ACP-like"/>
    <property type="match status" value="3"/>
</dbReference>
<dbReference type="InterPro" id="IPR025110">
    <property type="entry name" value="AMP-bd_C"/>
</dbReference>
<feature type="region of interest" description="Disordered" evidence="4">
    <location>
        <begin position="869"/>
        <end position="893"/>
    </location>
</feature>
<dbReference type="Gene3D" id="3.40.50.980">
    <property type="match status" value="2"/>
</dbReference>
<dbReference type="SMART" id="SM00823">
    <property type="entry name" value="PKS_PP"/>
    <property type="match status" value="3"/>
</dbReference>
<dbReference type="InterPro" id="IPR006162">
    <property type="entry name" value="Ppantetheine_attach_site"/>
</dbReference>
<evidence type="ECO:0000256" key="1">
    <source>
        <dbReference type="ARBA" id="ARBA00001957"/>
    </source>
</evidence>
<sequence length="4035" mass="440764">MSFEQLTGVTEEEVLACLGTAANREAARPFDLAKDWLLRVVWFESPQRDGCGLSVVFHHSICDGQTLRILCQELAVLYEGKTSLPAPAHQYRDFVAWEQRREAEDSDGDLKYWTDVFAELPEPLPLNTDFPRQAIAQFSGSVVEATFEAATVGRFVHRCTANSGTLFMGCVAVTQILLARWSRHADVVIGIPSSGRIVPSLENLVGPLVNTLALRLNINDHELNFDDFFARVRNVVLDGFAHQGCSFDRLVEAVKAKPLAGHSPLFDILLGLVDEEDEALVLGGQYPRLLPLATPYSKVDISFLLTRKRDGGLTLRLEYDKQLFSSARMARLLCSWQTLFLALAAQSSEAIGRLPLLDEAGRRQVLQAFNQTTRPYPENSTITAEFRRQCERTPDLPALQAGKTTLTYRELDALSERLAVWLYGQTRVQPDRPLGLMADRSADMLVAILAILKTGAAYMPLSPDLPLERLRFMLDDADVGFVLGETRCAPLFADWGGRFCGMAEVMERLPAECCPAPMVPQSASSLAIVIYTSGSTGQPKGTLVEHRGVLRTVCNTDYHQVVSGERVLQTGALSFDASTFDIWGPLLNGGCCCLPPGKELLEIQEFAELLDFYRVDTAFITTGLFNQIVEYNVSALSRLGTILTGGEKVSVRHMNRLRQAAPRLRILHMYGPTENTTFSTWHEVKGVYTDTVPIGAPVANSTAYILDDFLQPLPIGVPGEIYCGGAGVTRGYLGHPELTAERFLPDPYDPACRAGAMLYKTGDLACWDEHGQIVFLGRNDDQVKIRGFRIELGEVELLLRRLPEVENAVVTARRSGGTSELIAYIVPAAGTSPSREAIRAGMAALAPSYFLPSFIVFMEQLPLNASGKVNRRRLPEPGEQESTGETATEGNGQACQGRAETIIGEICQQLLNRPHLSRSDNFFRLGGDSIKAIQLMSRARQRGLIFKLADVFAADSIAELAAGAQELPTAGESEGRRPLLMTSPLSPVQRWWVSQRGMPIDHFNLSGVWKIPGERLCPERLKIALDQLLVSHPSLRLSYLAGEECQSIHSEATYSLETLVFSASEGGDRSDAIRGFYARLQASLCLARGHLLAAGLILDGQDSTLALILHHWVADELTGRILIDDLEHFYYSDADMPAAIPEPIPFTNWCEAVAGTACRDFLLHDLVLWDRLASEISAFSLPRPPEKAVSTTATGTLAAATTDGLVARGKQLYQADLRELLLAAFSRAWQSLTGQSYCAVALEGHGRETLPGYEDIGRTAGWFTALFPFSLDTLSGESWGELCRRHKDRLRALPRHDFGYLATGHSELPPISFNYLGQTDSASTSRWQLTAETAGENHQEGMPPLFTFDVIAQKINGQLVVTVAGYSLDCSSGHIVTPERLLEAWLGELSELAEWLTRPTRVPQLSLADLTIQDLSLVQLDALLAKYGWGNSDVQDILPLTSLQAGIVYHTVATGDRQSYADQVSLRLRGAQLEAAVLARAIDTLGEIAEGLRIAIITEDVPAPLQVVLKNRRPACEVIDLSPRKAGEAGESQEAFLEALRLRNRQRGFDLTGDSLLRFTIVTLAADTFELVIDFHHVAIDGWSSTLILSLLEKIVKEPETVPVVPSLSAYYRWWQSETANQAESVQYWERLVGDYRQRILPPGQPAARDGAASEPLFWEAILESAVVEPLRTWAATANCTLSHVFQALWGLLLSVTSGSDDIAFGCTDSGRNVPVPGIEGLLGMVIHTLPVRLRLQHGMTFAELGREVRNQFTDSQSHSHVSLADIQALSPAGASLLTHTIVFENAPDETAEDGKSGWQWETTAIHDPMHFDFGLLVVPQNGGLKLRYVVNGHLYHQSDLQAITEELIRLATLAGTDPECLLSSLKQTAQIRKALPWTVSATFTADPLVEMLQYWGSLTGLPPAVELTGFNQILPELTLPGSRLNDFPDANHLLLWRSADWPQTEWEAASRLLVAAICSFQARQPLARIILVPCPADDESGLAKCSEYAAGFTAMLPVSLGVTVVDLADLDQAFQLQDWYLADTPGGLPYAEEFFAALAARLARLADGRTRQPPVKVFAVDADNTLWGGVVGEDGASGIRLEAGHLDLQNRLIAADAAGQLVCLVSKNNPGTVAEALALRQDMPLRPSHFLRLYEGWQPKSESLRRLAADLNLGLDAVVFLDDSPFECAEVRQHCPTVRVVQLPDTHRVEFYRHLWLFDHEVGTAEDKQRAAMYRQEAARQSYLEQTASSPSCFFAQLQIAVTVLPPGVEDLSRLAQLTRRTNQFNTTTLRLQDSEMASRYQPSGVTEAEGMPAVLAVRVRDRFGDYGLTGAVFGEKRGDAWLVTHFLLSCRVLGRGVEFEVIRQLARMAQAAGFVTLDFAFTPSGKNAPAKAFLDKVAGHPPYSLTIANALKLSLETVLEQSERDEQTGTTIPATGAAAVAPVSSVVASTGPRSPSSLDYAWLAGNLARGGDIVKRLRGQYGRGRHSGRIGRGGPPQGEVETELARMWSEILRIASPGRDDVFADLGGHSLKAVMLLGRLQLAFHKQFTLDDLQSHPTIRSLAGLLRTASAGTAVVPPLVSLPSQASYPLSRGQERLWLLESLRGDGPSPFLLTIAVAFPARLGVAVLRQAFSRLLERHESLRTSIRLDSDGRPRQYICAASEVELPLTVLTAVGPRTDSAFLDLLGKLGGQPFDLAQPPLLRIFVWQDDDEAGGIPATAAGAGGPCYLGIVTHHIVSDGWSLGVMGDELQQLYGEALAGLPARLAPLAVQYRDYAVWQSECLHSVSGQAGRDFWLKYLDELPEPLNLPADYPRPPVKQTAGAAQTFILPAQPWAEMQRMASNAGGQTAFCALLSAVQLLLCRLSGQNEFLVGTPVAARPHPQLENQIGFFVNLLPLRAVVNLEASPSDFLRATGDNLRCCLDHQDYSFDYLVDDLHLARERSRAPLFDVLVAFQNVAQNAVCLGGEPGRTLDFPSPSSQYDLTFNAFDIEGGQLKIVLEYDTALFSAARITRIGHQLLLILSSLGRDSGRALGNLDWIPEEECRLVVGYEGVLAQPVQRTIPSLVSYQSGDKIALRDSRASYSYRALRQRVDHLCPVIVAAVPRGARIGVLGRRSAASVIALLAVMEAGDCYVPLDSANPPERLALMLEDGHLDALLVADGDSLRLAQELTAGYPQPAAPVIISWQPGEGSALVGDGAALVPSPVAPTAPAYMIFTSGSTGRPKGVVVSHSAFCTMIREQIKAFDIHADDSCGQFATLAFDASISEIFLALGAGATLEVAPDEARESTEVFRDWLRERQLTVLTLSPAFLRLLDVSELSGLRVLITAGEAADTAQAAALAVRMKVINAYGPTEAAVCATCFHVHPGGDWPFGLPIGSPLPGVLASVRDAIGQRCPIGVPGELYLAGPTLADGYAFAPELTAAKFPLLPETPAADAQCRRWYRTGDRCRWCEDGVLEYQGRCDSQVKIRGFRLELGEVEQTLGQVSGITAAVALLDKRWGLVAFCQCPTPVAEEELRSAASRRLPSYMQPSRYVILPEFPRTASAKIDRRRLIVPELSVVGEYEAPQGEAETVLAAVWSEVLGHSSLGRNANFFNLGGDSLKVLRVISALREKGWSATLKGLFASPVLSEAASLLTRNDVGGEPERMPAAEKDEPQSGIVPLLPIQRWFFQSRQIRTARQFALSVVLKSASRLDLGRLQDAVDKLLAKHDMLRARFFRQAGVWQMDLRESLSSLSCLSAMTLANDGQESDWEKLGRTLGRPFDLENEPLLRLCLIHTGAGDFLAVVVHHLVVDWVSLRILMEDLGHFYEHRPVPGGTHLAVAWARLRAQETDRSSWAVGKELQRLVRASAFPAAGCHGELVTRAASFPLQGRPFSREVLLGGIIAASKAGFHLASIPVVLEGHGRTQTVAGRPLDRSIGWFTRLDPLILDTGTPEAIRPALASLPREGRDLFAWFADSPARCRRDFPALLSFNFLGDLTTSAELGGAARPLFTLSERTLPGMTAPETPASVPLQIEAFILHDTLHLQMAWCPRTIPAETMERWWKRVAEAVSR</sequence>
<dbReference type="Pfam" id="PF00668">
    <property type="entry name" value="Condensation"/>
    <property type="match status" value="5"/>
</dbReference>
<dbReference type="NCBIfam" id="TIGR01733">
    <property type="entry name" value="AA-adenyl-dom"/>
    <property type="match status" value="2"/>
</dbReference>
<dbReference type="Proteomes" id="UP001238163">
    <property type="component" value="Unassembled WGS sequence"/>
</dbReference>
<dbReference type="SUPFAM" id="SSF52777">
    <property type="entry name" value="CoA-dependent acyltransferases"/>
    <property type="match status" value="10"/>
</dbReference>
<dbReference type="GO" id="GO:0016788">
    <property type="term" value="F:hydrolase activity, acting on ester bonds"/>
    <property type="evidence" value="ECO:0007669"/>
    <property type="project" value="UniProtKB-ARBA"/>
</dbReference>
<feature type="domain" description="Carrier" evidence="5">
    <location>
        <begin position="2477"/>
        <end position="2552"/>
    </location>
</feature>
<dbReference type="GO" id="GO:0044550">
    <property type="term" value="P:secondary metabolite biosynthetic process"/>
    <property type="evidence" value="ECO:0007669"/>
    <property type="project" value="TreeGrafter"/>
</dbReference>
<dbReference type="PANTHER" id="PTHR45527">
    <property type="entry name" value="NONRIBOSOMAL PEPTIDE SYNTHETASE"/>
    <property type="match status" value="1"/>
</dbReference>
<evidence type="ECO:0000256" key="2">
    <source>
        <dbReference type="ARBA" id="ARBA00022450"/>
    </source>
</evidence>
<comment type="cofactor">
    <cofactor evidence="1">
        <name>pantetheine 4'-phosphate</name>
        <dbReference type="ChEBI" id="CHEBI:47942"/>
    </cofactor>
</comment>
<reference evidence="6" key="1">
    <citation type="submission" date="2023-07" db="EMBL/GenBank/DDBJ databases">
        <title>Genomic Encyclopedia of Type Strains, Phase IV (KMG-IV): sequencing the most valuable type-strain genomes for metagenomic binning, comparative biology and taxonomic classification.</title>
        <authorList>
            <person name="Goeker M."/>
        </authorList>
    </citation>
    <scope>NUCLEOTIDE SEQUENCE</scope>
    <source>
        <strain evidence="6">DSM 24202</strain>
    </source>
</reference>
<dbReference type="InterPro" id="IPR042099">
    <property type="entry name" value="ANL_N_sf"/>
</dbReference>
<dbReference type="Gene3D" id="1.10.1200.10">
    <property type="entry name" value="ACP-like"/>
    <property type="match status" value="3"/>
</dbReference>
<dbReference type="Gene3D" id="3.40.50.12780">
    <property type="entry name" value="N-terminal domain of ligase-like"/>
    <property type="match status" value="1"/>
</dbReference>
<dbReference type="Gene3D" id="3.40.50.1110">
    <property type="entry name" value="SGNH hydrolase"/>
    <property type="match status" value="1"/>
</dbReference>
<dbReference type="Pfam" id="PF13193">
    <property type="entry name" value="AMP-binding_C"/>
    <property type="match status" value="2"/>
</dbReference>
<dbReference type="InterPro" id="IPR020845">
    <property type="entry name" value="AMP-binding_CS"/>
</dbReference>
<name>A0AAE3VE39_9BACT</name>
<dbReference type="GO" id="GO:0043041">
    <property type="term" value="P:amino acid activation for nonribosomal peptide biosynthetic process"/>
    <property type="evidence" value="ECO:0007669"/>
    <property type="project" value="TreeGrafter"/>
</dbReference>
<dbReference type="InterPro" id="IPR009081">
    <property type="entry name" value="PP-bd_ACP"/>
</dbReference>
<dbReference type="Gene3D" id="3.30.559.10">
    <property type="entry name" value="Chloramphenicol acetyltransferase-like domain"/>
    <property type="match status" value="5"/>
</dbReference>
<dbReference type="GO" id="GO:0005737">
    <property type="term" value="C:cytoplasm"/>
    <property type="evidence" value="ECO:0007669"/>
    <property type="project" value="TreeGrafter"/>
</dbReference>
<dbReference type="Gene3D" id="2.30.38.10">
    <property type="entry name" value="Luciferase, Domain 3"/>
    <property type="match status" value="1"/>
</dbReference>
<accession>A0AAE3VE39</accession>
<dbReference type="InterPro" id="IPR001242">
    <property type="entry name" value="Condensation_dom"/>
</dbReference>
<evidence type="ECO:0000313" key="6">
    <source>
        <dbReference type="EMBL" id="MDQ0288813.1"/>
    </source>
</evidence>